<accession>A0A6G7XD83</accession>
<dbReference type="KEGG" id="lvi:G7068_04525"/>
<dbReference type="EMBL" id="CP049863">
    <property type="protein sequence ID" value="QIK62554.1"/>
    <property type="molecule type" value="Genomic_DNA"/>
</dbReference>
<evidence type="ECO:0000313" key="3">
    <source>
        <dbReference type="Proteomes" id="UP000502677"/>
    </source>
</evidence>
<sequence length="401" mass="43534">MVASALADYQTAFNTARAEAQAAIMDAQAAERLTSDAQTSYRDAIRKAATAKPGTPDAKVAPYTDPGAVPLQNAQTRLDTARTTLNNAGNTTAATIQQAALKTSNVKPTITGAGHVKPTIRPAAASKSSAPAIEWWDQILEFPGRLVEGFLLQGTETAIGMWQMLPFTYMIDELFGGESWMDRYGEFWGNIGKAIAADPWSIPREIVLDFFAADHWNGYAGEGVGRVFFNVASIVVAPAKLAKLGKVGKVASKVENVFKSVDDLALNFFGKNNAGKPIKIGDKTIKDLNLANKPEKVRVMDATPFKTQAKLKEAVLDYAEEIAGKPLNKVDMPDGSDLWNVKVERPDGTQVVVNVREKSTTKNKNDADVGLTLEIIDKDHWQANGWPKAQLELKFGWGTKQ</sequence>
<dbReference type="AlphaFoldDB" id="A0A6G7XD83"/>
<name>A0A6G7XD83_9MICO</name>
<dbReference type="InterPro" id="IPR049082">
    <property type="entry name" value="T7SS_signal"/>
</dbReference>
<organism evidence="2 3">
    <name type="scientific">Leucobacter viscericola</name>
    <dbReference type="NCBI Taxonomy" id="2714935"/>
    <lineage>
        <taxon>Bacteria</taxon>
        <taxon>Bacillati</taxon>
        <taxon>Actinomycetota</taxon>
        <taxon>Actinomycetes</taxon>
        <taxon>Micrococcales</taxon>
        <taxon>Microbacteriaceae</taxon>
        <taxon>Leucobacter</taxon>
    </lineage>
</organism>
<gene>
    <name evidence="2" type="ORF">G7068_04525</name>
</gene>
<dbReference type="Proteomes" id="UP000502677">
    <property type="component" value="Chromosome"/>
</dbReference>
<evidence type="ECO:0000259" key="1">
    <source>
        <dbReference type="Pfam" id="PF21725"/>
    </source>
</evidence>
<keyword evidence="3" id="KW-1185">Reference proteome</keyword>
<reference evidence="2 3" key="1">
    <citation type="submission" date="2020-03" db="EMBL/GenBank/DDBJ databases">
        <title>Leucobacter sp. nov., isolated from beetles.</title>
        <authorList>
            <person name="Hyun D.-W."/>
            <person name="Bae J.-W."/>
        </authorList>
    </citation>
    <scope>NUCLEOTIDE SEQUENCE [LARGE SCALE GENOMIC DNA]</scope>
    <source>
        <strain evidence="2 3">HDW9C</strain>
    </source>
</reference>
<evidence type="ECO:0000313" key="2">
    <source>
        <dbReference type="EMBL" id="QIK62554.1"/>
    </source>
</evidence>
<protein>
    <recommendedName>
        <fullName evidence="1">Putative T7SS secretion signal domain-containing protein</fullName>
    </recommendedName>
</protein>
<feature type="domain" description="Putative T7SS secretion signal" evidence="1">
    <location>
        <begin position="3"/>
        <end position="100"/>
    </location>
</feature>
<proteinExistence type="predicted"/>
<dbReference type="Pfam" id="PF21725">
    <property type="entry name" value="T7SS_signal"/>
    <property type="match status" value="1"/>
</dbReference>